<keyword evidence="2" id="KW-1185">Reference proteome</keyword>
<accession>A0ABU1I6P6</accession>
<protein>
    <submittedName>
        <fullName evidence="1">Uncharacterized protein</fullName>
    </submittedName>
</protein>
<sequence>MTNQELIEIIDRATDAFHGDLDELERAIGMLMLGRHYGWRVLMLMHSQATIRKYLKILGIDNLRDVVPEVGVLAGRSRAWRLVEGTSNFWRVVRGQVANVRSGKVDAPGSALPPPSRGER</sequence>
<comment type="caution">
    <text evidence="1">The sequence shown here is derived from an EMBL/GenBank/DDBJ whole genome shotgun (WGS) entry which is preliminary data.</text>
</comment>
<dbReference type="Proteomes" id="UP001267710">
    <property type="component" value="Unassembled WGS sequence"/>
</dbReference>
<name>A0ABU1I6P6_9BURK</name>
<organism evidence="1 2">
    <name type="scientific">Paracidovorax wautersii</name>
    <dbReference type="NCBI Taxonomy" id="1177982"/>
    <lineage>
        <taxon>Bacteria</taxon>
        <taxon>Pseudomonadati</taxon>
        <taxon>Pseudomonadota</taxon>
        <taxon>Betaproteobacteria</taxon>
        <taxon>Burkholderiales</taxon>
        <taxon>Comamonadaceae</taxon>
        <taxon>Paracidovorax</taxon>
    </lineage>
</organism>
<gene>
    <name evidence="1" type="ORF">QE399_000579</name>
</gene>
<proteinExistence type="predicted"/>
<dbReference type="EMBL" id="JAVIZX010000001">
    <property type="protein sequence ID" value="MDR6212890.1"/>
    <property type="molecule type" value="Genomic_DNA"/>
</dbReference>
<evidence type="ECO:0000313" key="1">
    <source>
        <dbReference type="EMBL" id="MDR6212890.1"/>
    </source>
</evidence>
<dbReference type="RefSeq" id="WP_309825948.1">
    <property type="nucleotide sequence ID" value="NZ_JAVIZX010000001.1"/>
</dbReference>
<reference evidence="1 2" key="1">
    <citation type="submission" date="2023-08" db="EMBL/GenBank/DDBJ databases">
        <title>Functional and genomic diversity of the sorghum phyllosphere microbiome.</title>
        <authorList>
            <person name="Shade A."/>
        </authorList>
    </citation>
    <scope>NUCLEOTIDE SEQUENCE [LARGE SCALE GENOMIC DNA]</scope>
    <source>
        <strain evidence="1 2">SORGH_AS_0335</strain>
    </source>
</reference>
<evidence type="ECO:0000313" key="2">
    <source>
        <dbReference type="Proteomes" id="UP001267710"/>
    </source>
</evidence>